<dbReference type="RefSeq" id="WP_184281624.1">
    <property type="nucleotide sequence ID" value="NZ_BMCO01000001.1"/>
</dbReference>
<accession>A0A6V7RS38</accession>
<reference evidence="3 5" key="2">
    <citation type="submission" date="2020-08" db="EMBL/GenBank/DDBJ databases">
        <title>Genomic Encyclopedia of Type Strains, Phase IV (KMG-IV): sequencing the most valuable type-strain genomes for metagenomic binning, comparative biology and taxonomic classification.</title>
        <authorList>
            <person name="Goeker M."/>
        </authorList>
    </citation>
    <scope>NUCLEOTIDE SEQUENCE [LARGE SCALE GENOMIC DNA]</scope>
    <source>
        <strain evidence="3 5">DSM 22419</strain>
    </source>
</reference>
<dbReference type="CDD" id="cd04301">
    <property type="entry name" value="NAT_SF"/>
    <property type="match status" value="1"/>
</dbReference>
<proteinExistence type="predicted"/>
<dbReference type="Gene3D" id="3.40.630.30">
    <property type="match status" value="1"/>
</dbReference>
<dbReference type="InterPro" id="IPR000182">
    <property type="entry name" value="GNAT_dom"/>
</dbReference>
<dbReference type="PROSITE" id="PS51186">
    <property type="entry name" value="GNAT"/>
    <property type="match status" value="1"/>
</dbReference>
<dbReference type="SUPFAM" id="SSF55729">
    <property type="entry name" value="Acyl-CoA N-acyltransferases (Nat)"/>
    <property type="match status" value="1"/>
</dbReference>
<dbReference type="InterPro" id="IPR016181">
    <property type="entry name" value="Acyl_CoA_acyltransferase"/>
</dbReference>
<reference evidence="2 4" key="1">
    <citation type="submission" date="2020-07" db="EMBL/GenBank/DDBJ databases">
        <authorList>
            <person name="Criscuolo A."/>
        </authorList>
    </citation>
    <scope>NUCLEOTIDE SEQUENCE [LARGE SCALE GENOMIC DNA]</scope>
    <source>
        <strain evidence="2">CIP111751</strain>
    </source>
</reference>
<dbReference type="Pfam" id="PF13673">
    <property type="entry name" value="Acetyltransf_10"/>
    <property type="match status" value="1"/>
</dbReference>
<dbReference type="AlphaFoldDB" id="A0A6V7RS38"/>
<name>A0A6V7RS38_9STAP</name>
<evidence type="ECO:0000313" key="4">
    <source>
        <dbReference type="Proteomes" id="UP000534001"/>
    </source>
</evidence>
<feature type="domain" description="N-acetyltransferase" evidence="1">
    <location>
        <begin position="5"/>
        <end position="147"/>
    </location>
</feature>
<evidence type="ECO:0000313" key="2">
    <source>
        <dbReference type="EMBL" id="CAD2081956.1"/>
    </source>
</evidence>
<evidence type="ECO:0000313" key="5">
    <source>
        <dbReference type="Proteomes" id="UP000545588"/>
    </source>
</evidence>
<dbReference type="GO" id="GO:0016747">
    <property type="term" value="F:acyltransferase activity, transferring groups other than amino-acyl groups"/>
    <property type="evidence" value="ECO:0007669"/>
    <property type="project" value="InterPro"/>
</dbReference>
<organism evidence="2 4">
    <name type="scientific">Jeotgalicoccus coquinae</name>
    <dbReference type="NCBI Taxonomy" id="709509"/>
    <lineage>
        <taxon>Bacteria</taxon>
        <taxon>Bacillati</taxon>
        <taxon>Bacillota</taxon>
        <taxon>Bacilli</taxon>
        <taxon>Bacillales</taxon>
        <taxon>Staphylococcaceae</taxon>
        <taxon>Jeotgalicoccus</taxon>
    </lineage>
</organism>
<keyword evidence="5" id="KW-1185">Reference proteome</keyword>
<dbReference type="EMBL" id="JACHFF010000001">
    <property type="protein sequence ID" value="MBB6422681.1"/>
    <property type="molecule type" value="Genomic_DNA"/>
</dbReference>
<evidence type="ECO:0000313" key="3">
    <source>
        <dbReference type="EMBL" id="MBB6422681.1"/>
    </source>
</evidence>
<dbReference type="Proteomes" id="UP000545588">
    <property type="component" value="Unassembled WGS sequence"/>
</dbReference>
<gene>
    <name evidence="2" type="primary">elaA</name>
    <name evidence="3" type="ORF">HNR41_000607</name>
    <name evidence="2" type="ORF">JEOCOQ751_02258</name>
</gene>
<sequence length="149" mass="17835">MWHIKKYDQLQLTELEQILKLRQSIFILEQESFFEDIDGNDQEAIHIFNKENGKVWAYTRILEYENHVILARVTVDKDKRGDGSGRKLLEYALNYLEDEFPTKDVHIVAMSYLRNFYQSFGFKTISEVYYMDNDPHEDMILTRLSDEVK</sequence>
<dbReference type="Proteomes" id="UP000534001">
    <property type="component" value="Unassembled WGS sequence"/>
</dbReference>
<dbReference type="EMBL" id="CAJEWA010000009">
    <property type="protein sequence ID" value="CAD2081956.1"/>
    <property type="molecule type" value="Genomic_DNA"/>
</dbReference>
<comment type="caution">
    <text evidence="2">The sequence shown here is derived from an EMBL/GenBank/DDBJ whole genome shotgun (WGS) entry which is preliminary data.</text>
</comment>
<protein>
    <submittedName>
        <fullName evidence="3">ElaA protein</fullName>
    </submittedName>
    <submittedName>
        <fullName evidence="2">Protein ElaA</fullName>
    </submittedName>
</protein>
<evidence type="ECO:0000259" key="1">
    <source>
        <dbReference type="PROSITE" id="PS51186"/>
    </source>
</evidence>